<dbReference type="InterPro" id="IPR045242">
    <property type="entry name" value="Syntaxin"/>
</dbReference>
<evidence type="ECO:0000256" key="4">
    <source>
        <dbReference type="ARBA" id="ARBA00022989"/>
    </source>
</evidence>
<feature type="region of interest" description="Disordered" evidence="7">
    <location>
        <begin position="142"/>
        <end position="217"/>
    </location>
</feature>
<name>A0A7J6QM63_PEROL</name>
<evidence type="ECO:0000256" key="3">
    <source>
        <dbReference type="ARBA" id="ARBA00022692"/>
    </source>
</evidence>
<feature type="non-terminal residue" evidence="9">
    <location>
        <position position="720"/>
    </location>
</feature>
<evidence type="ECO:0000313" key="10">
    <source>
        <dbReference type="Proteomes" id="UP000574390"/>
    </source>
</evidence>
<dbReference type="AlphaFoldDB" id="A0A7J6QM63"/>
<dbReference type="InterPro" id="IPR000727">
    <property type="entry name" value="T_SNARE_dom"/>
</dbReference>
<dbReference type="PANTHER" id="PTHR19957:SF307">
    <property type="entry name" value="PROTEIN SSO1-RELATED"/>
    <property type="match status" value="1"/>
</dbReference>
<comment type="subcellular location">
    <subcellularLocation>
        <location evidence="1">Membrane</location>
        <topology evidence="1">Single-pass type IV membrane protein</topology>
    </subcellularLocation>
</comment>
<dbReference type="Proteomes" id="UP000574390">
    <property type="component" value="Unassembled WGS sequence"/>
</dbReference>
<evidence type="ECO:0000256" key="6">
    <source>
        <dbReference type="RuleBase" id="RU003858"/>
    </source>
</evidence>
<dbReference type="Gene3D" id="1.20.5.110">
    <property type="match status" value="1"/>
</dbReference>
<keyword evidence="4" id="KW-1133">Transmembrane helix</keyword>
<dbReference type="InterPro" id="IPR006012">
    <property type="entry name" value="Syntaxin/epimorphin_CS"/>
</dbReference>
<gene>
    <name evidence="9" type="primary">STX1A_7</name>
    <name evidence="9" type="ORF">FOZ62_026155</name>
</gene>
<feature type="compositionally biased region" description="Low complexity" evidence="7">
    <location>
        <begin position="34"/>
        <end position="55"/>
    </location>
</feature>
<evidence type="ECO:0000313" key="9">
    <source>
        <dbReference type="EMBL" id="KAF4709689.1"/>
    </source>
</evidence>
<dbReference type="GO" id="GO:0012505">
    <property type="term" value="C:endomembrane system"/>
    <property type="evidence" value="ECO:0007669"/>
    <property type="project" value="TreeGrafter"/>
</dbReference>
<feature type="compositionally biased region" description="Low complexity" evidence="7">
    <location>
        <begin position="1"/>
        <end position="25"/>
    </location>
</feature>
<dbReference type="Pfam" id="PF00804">
    <property type="entry name" value="Syntaxin"/>
    <property type="match status" value="1"/>
</dbReference>
<feature type="region of interest" description="Disordered" evidence="7">
    <location>
        <begin position="1"/>
        <end position="78"/>
    </location>
</feature>
<dbReference type="PROSITE" id="PS00914">
    <property type="entry name" value="SYNTAXIN"/>
    <property type="match status" value="1"/>
</dbReference>
<sequence>MSAAASSSPPASSPTTINQQQQQQQSSPQATTLSGYGDMSGSSGDTQQDYHYYHTAADHHHHPQTPGYMPSSSSPDAQVMGVRASSIDESEDYMKMLLESSRRQEQLLNRLVELFTTTNAKLDILSTKVELLQSATVDAIKGAGGVPAAPSGRRSSAGGGPHRSAADGNSRGQIIMPPGMVGHGTSSNAPRQGTIQPAPPPPPPAGIDDEERRRRQAELDRLRQEEERKKMEEQKRINEERLRRERARRLGVIPSLDGRDIIITLEGEGGPMMERKQQQPQLGRMMMPAAAATEEERLELMSSFFDEVVHTRKSLDDVRQNIKKIRDGQDDMAKVVSIEKETVVRREVEDVITVTNKIIRTIKNNLQAVHRRNEEFMEVAPKAVADMRMRDGIYTGLCRKFNNLVLDYQTSQSDFTQYANALAFNNLHMTLPEATADEIHELLKSGVRPSSILRQKMMMRDGTAIGHQASTNAAHATMITRLQQMQDKYSDLRRLEEAVVDLHQLFVDMAIVVNQQSDLLDNIEFNVVNAKHFTAEAERSLIRARKHQRSAQKTRFCIILIILIIVTHLKEAFFLCSTIMGNQPGTLHDMRGATSTELDAQGVKYDTISDATTVSKDDEGVVGGNTRKHNNRKNKKKRMMILRNGTNPVGDVHDEDLKDSTLPLPSIADFKKMTDPVSVVFYQHGLWGHPYDLHNMAYGIYKRSGALPIMIQSNIGKTSD</sequence>
<protein>
    <submittedName>
        <fullName evidence="9">Syntaxin-1A</fullName>
    </submittedName>
</protein>
<evidence type="ECO:0000256" key="2">
    <source>
        <dbReference type="ARBA" id="ARBA00009063"/>
    </source>
</evidence>
<dbReference type="GO" id="GO:0006886">
    <property type="term" value="P:intracellular protein transport"/>
    <property type="evidence" value="ECO:0007669"/>
    <property type="project" value="InterPro"/>
</dbReference>
<dbReference type="GO" id="GO:0005886">
    <property type="term" value="C:plasma membrane"/>
    <property type="evidence" value="ECO:0007669"/>
    <property type="project" value="TreeGrafter"/>
</dbReference>
<keyword evidence="3" id="KW-0812">Transmembrane</keyword>
<dbReference type="GO" id="GO:0006906">
    <property type="term" value="P:vesicle fusion"/>
    <property type="evidence" value="ECO:0007669"/>
    <property type="project" value="TreeGrafter"/>
</dbReference>
<dbReference type="InterPro" id="IPR006011">
    <property type="entry name" value="Syntaxin_N"/>
</dbReference>
<feature type="compositionally biased region" description="Low complexity" evidence="7">
    <location>
        <begin position="147"/>
        <end position="156"/>
    </location>
</feature>
<proteinExistence type="inferred from homology"/>
<dbReference type="InterPro" id="IPR010989">
    <property type="entry name" value="SNARE"/>
</dbReference>
<dbReference type="EMBL" id="JABANM010028456">
    <property type="protein sequence ID" value="KAF4709689.1"/>
    <property type="molecule type" value="Genomic_DNA"/>
</dbReference>
<dbReference type="Pfam" id="PF05739">
    <property type="entry name" value="SNARE"/>
    <property type="match status" value="1"/>
</dbReference>
<evidence type="ECO:0000256" key="7">
    <source>
        <dbReference type="SAM" id="MobiDB-lite"/>
    </source>
</evidence>
<dbReference type="GO" id="GO:0000149">
    <property type="term" value="F:SNARE binding"/>
    <property type="evidence" value="ECO:0007669"/>
    <property type="project" value="TreeGrafter"/>
</dbReference>
<accession>A0A7J6QM63</accession>
<organism evidence="9 10">
    <name type="scientific">Perkinsus olseni</name>
    <name type="common">Perkinsus atlanticus</name>
    <dbReference type="NCBI Taxonomy" id="32597"/>
    <lineage>
        <taxon>Eukaryota</taxon>
        <taxon>Sar</taxon>
        <taxon>Alveolata</taxon>
        <taxon>Perkinsozoa</taxon>
        <taxon>Perkinsea</taxon>
        <taxon>Perkinsida</taxon>
        <taxon>Perkinsidae</taxon>
        <taxon>Perkinsus</taxon>
    </lineage>
</organism>
<dbReference type="GO" id="GO:0006887">
    <property type="term" value="P:exocytosis"/>
    <property type="evidence" value="ECO:0007669"/>
    <property type="project" value="TreeGrafter"/>
</dbReference>
<keyword evidence="5" id="KW-0472">Membrane</keyword>
<dbReference type="CDD" id="cd15848">
    <property type="entry name" value="SNARE_syntaxin1-like"/>
    <property type="match status" value="1"/>
</dbReference>
<dbReference type="SMART" id="SM00397">
    <property type="entry name" value="t_SNARE"/>
    <property type="match status" value="1"/>
</dbReference>
<dbReference type="GO" id="GO:0048278">
    <property type="term" value="P:vesicle docking"/>
    <property type="evidence" value="ECO:0007669"/>
    <property type="project" value="TreeGrafter"/>
</dbReference>
<evidence type="ECO:0000256" key="5">
    <source>
        <dbReference type="ARBA" id="ARBA00023136"/>
    </source>
</evidence>
<evidence type="ECO:0000256" key="1">
    <source>
        <dbReference type="ARBA" id="ARBA00004211"/>
    </source>
</evidence>
<comment type="similarity">
    <text evidence="2 6">Belongs to the syntaxin family.</text>
</comment>
<reference evidence="9 10" key="1">
    <citation type="submission" date="2020-04" db="EMBL/GenBank/DDBJ databases">
        <title>Perkinsus olseni comparative genomics.</title>
        <authorList>
            <person name="Bogema D.R."/>
        </authorList>
    </citation>
    <scope>NUCLEOTIDE SEQUENCE [LARGE SCALE GENOMIC DNA]</scope>
    <source>
        <strain evidence="9">ATCC PRA-205</strain>
    </source>
</reference>
<dbReference type="GO" id="GO:0031201">
    <property type="term" value="C:SNARE complex"/>
    <property type="evidence" value="ECO:0007669"/>
    <property type="project" value="TreeGrafter"/>
</dbReference>
<feature type="domain" description="T-SNARE coiled-coil homology" evidence="8">
    <location>
        <begin position="482"/>
        <end position="544"/>
    </location>
</feature>
<dbReference type="PROSITE" id="PS50192">
    <property type="entry name" value="T_SNARE"/>
    <property type="match status" value="1"/>
</dbReference>
<dbReference type="GO" id="GO:0005484">
    <property type="term" value="F:SNAP receptor activity"/>
    <property type="evidence" value="ECO:0007669"/>
    <property type="project" value="InterPro"/>
</dbReference>
<evidence type="ECO:0000259" key="8">
    <source>
        <dbReference type="PROSITE" id="PS50192"/>
    </source>
</evidence>
<dbReference type="PANTHER" id="PTHR19957">
    <property type="entry name" value="SYNTAXIN"/>
    <property type="match status" value="1"/>
</dbReference>
<dbReference type="Gene3D" id="1.20.58.70">
    <property type="match status" value="1"/>
</dbReference>
<feature type="compositionally biased region" description="Polar residues" evidence="7">
    <location>
        <begin position="184"/>
        <end position="195"/>
    </location>
</feature>
<comment type="caution">
    <text evidence="9">The sequence shown here is derived from an EMBL/GenBank/DDBJ whole genome shotgun (WGS) entry which is preliminary data.</text>
</comment>
<dbReference type="SMART" id="SM00503">
    <property type="entry name" value="SynN"/>
    <property type="match status" value="1"/>
</dbReference>
<dbReference type="SUPFAM" id="SSF47661">
    <property type="entry name" value="t-snare proteins"/>
    <property type="match status" value="1"/>
</dbReference>